<dbReference type="Gene3D" id="3.20.10.10">
    <property type="entry name" value="D-amino Acid Aminotransferase, subunit A, domain 2"/>
    <property type="match status" value="1"/>
</dbReference>
<dbReference type="InterPro" id="IPR043132">
    <property type="entry name" value="BCAT-like_C"/>
</dbReference>
<reference evidence="4" key="2">
    <citation type="submission" date="2020-09" db="EMBL/GenBank/DDBJ databases">
        <authorList>
            <person name="Sun Q."/>
            <person name="Ohkuma M."/>
        </authorList>
    </citation>
    <scope>NUCLEOTIDE SEQUENCE</scope>
    <source>
        <strain evidence="4">JCM 4059</strain>
    </source>
</reference>
<name>A0A919B802_9ACTN</name>
<dbReference type="EMBL" id="BNBD01000014">
    <property type="protein sequence ID" value="GHF65665.1"/>
    <property type="molecule type" value="Genomic_DNA"/>
</dbReference>
<comment type="caution">
    <text evidence="4">The sequence shown here is derived from an EMBL/GenBank/DDBJ whole genome shotgun (WGS) entry which is preliminary data.</text>
</comment>
<dbReference type="FunFam" id="3.20.10.10:FF:000002">
    <property type="entry name" value="D-alanine aminotransferase"/>
    <property type="match status" value="1"/>
</dbReference>
<keyword evidence="4" id="KW-0032">Aminotransferase</keyword>
<evidence type="ECO:0000256" key="1">
    <source>
        <dbReference type="ARBA" id="ARBA00001933"/>
    </source>
</evidence>
<dbReference type="GO" id="GO:0046394">
    <property type="term" value="P:carboxylic acid biosynthetic process"/>
    <property type="evidence" value="ECO:0007669"/>
    <property type="project" value="UniProtKB-ARBA"/>
</dbReference>
<dbReference type="PANTHER" id="PTHR42743">
    <property type="entry name" value="AMINO-ACID AMINOTRANSFERASE"/>
    <property type="match status" value="1"/>
</dbReference>
<dbReference type="AlphaFoldDB" id="A0A919B802"/>
<comment type="similarity">
    <text evidence="2">Belongs to the class-IV pyridoxal-phosphate-dependent aminotransferase family.</text>
</comment>
<evidence type="ECO:0000256" key="3">
    <source>
        <dbReference type="ARBA" id="ARBA00022898"/>
    </source>
</evidence>
<reference evidence="4" key="1">
    <citation type="journal article" date="2014" name="Int. J. Syst. Evol. Microbiol.">
        <title>Complete genome sequence of Corynebacterium casei LMG S-19264T (=DSM 44701T), isolated from a smear-ripened cheese.</title>
        <authorList>
            <consortium name="US DOE Joint Genome Institute (JGI-PGF)"/>
            <person name="Walter F."/>
            <person name="Albersmeier A."/>
            <person name="Kalinowski J."/>
            <person name="Ruckert C."/>
        </authorList>
    </citation>
    <scope>NUCLEOTIDE SEQUENCE</scope>
    <source>
        <strain evidence="4">JCM 4059</strain>
    </source>
</reference>
<dbReference type="GO" id="GO:0008652">
    <property type="term" value="P:amino acid biosynthetic process"/>
    <property type="evidence" value="ECO:0007669"/>
    <property type="project" value="UniProtKB-ARBA"/>
</dbReference>
<gene>
    <name evidence="4" type="primary">ilvE</name>
    <name evidence="4" type="ORF">GCM10010218_53990</name>
</gene>
<dbReference type="GO" id="GO:0008483">
    <property type="term" value="F:transaminase activity"/>
    <property type="evidence" value="ECO:0007669"/>
    <property type="project" value="UniProtKB-KW"/>
</dbReference>
<dbReference type="Pfam" id="PF01063">
    <property type="entry name" value="Aminotran_4"/>
    <property type="match status" value="1"/>
</dbReference>
<evidence type="ECO:0000313" key="4">
    <source>
        <dbReference type="EMBL" id="GHF65665.1"/>
    </source>
</evidence>
<dbReference type="InterPro" id="IPR036038">
    <property type="entry name" value="Aminotransferase-like"/>
</dbReference>
<dbReference type="CDD" id="cd00449">
    <property type="entry name" value="PLPDE_IV"/>
    <property type="match status" value="1"/>
</dbReference>
<dbReference type="InterPro" id="IPR043131">
    <property type="entry name" value="BCAT-like_N"/>
</dbReference>
<accession>A0A919B802</accession>
<sequence>MTAGHPHVYFRGRWVTAEEATVPIGSLAMRYGLSVFEGVRLYAPAAGGGHARPFLLEEHLARMAASLRAMRFPDPGLARLPDVVDELIDRNDIRADAYVRVAATPFNPGQLGDPAVPELTVTASPMGRKQWLARGRAMDLCISSGQRGPAEVHPPAAKNIANYAGPRLAWQEARDAGYDGCVLTNRHGRLAEAPTAALFLVRDGVLSTPALDEDVLPGITRAWVLRTARAKGVPVQETTLTRDDARRADEAFLCGTGLEFAPVRSFDRHVLAGERQPGPMTRELVAEYFVRVREEAGVPAGARACPEVTRGSTA</sequence>
<keyword evidence="5" id="KW-1185">Reference proteome</keyword>
<dbReference type="PANTHER" id="PTHR42743:SF11">
    <property type="entry name" value="AMINODEOXYCHORISMATE LYASE"/>
    <property type="match status" value="1"/>
</dbReference>
<dbReference type="InterPro" id="IPR001544">
    <property type="entry name" value="Aminotrans_IV"/>
</dbReference>
<proteinExistence type="inferred from homology"/>
<evidence type="ECO:0000256" key="2">
    <source>
        <dbReference type="ARBA" id="ARBA00009320"/>
    </source>
</evidence>
<organism evidence="4 5">
    <name type="scientific">Streptomyces mashuensis</name>
    <dbReference type="NCBI Taxonomy" id="33904"/>
    <lineage>
        <taxon>Bacteria</taxon>
        <taxon>Bacillati</taxon>
        <taxon>Actinomycetota</taxon>
        <taxon>Actinomycetes</taxon>
        <taxon>Kitasatosporales</taxon>
        <taxon>Streptomycetaceae</taxon>
        <taxon>Streptomyces</taxon>
    </lineage>
</organism>
<comment type="cofactor">
    <cofactor evidence="1">
        <name>pyridoxal 5'-phosphate</name>
        <dbReference type="ChEBI" id="CHEBI:597326"/>
    </cofactor>
</comment>
<keyword evidence="4" id="KW-0808">Transferase</keyword>
<keyword evidence="3" id="KW-0663">Pyridoxal phosphate</keyword>
<dbReference type="InterPro" id="IPR050571">
    <property type="entry name" value="Class-IV_PLP-Dep_Aminotrnsfr"/>
</dbReference>
<dbReference type="RefSeq" id="WP_190132326.1">
    <property type="nucleotide sequence ID" value="NZ_BNBD01000014.1"/>
</dbReference>
<dbReference type="SUPFAM" id="SSF56752">
    <property type="entry name" value="D-aminoacid aminotransferase-like PLP-dependent enzymes"/>
    <property type="match status" value="1"/>
</dbReference>
<dbReference type="Gene3D" id="3.30.470.10">
    <property type="match status" value="1"/>
</dbReference>
<protein>
    <submittedName>
        <fullName evidence="4">Branched chain amino acid aminotransferase</fullName>
    </submittedName>
</protein>
<dbReference type="Proteomes" id="UP000638313">
    <property type="component" value="Unassembled WGS sequence"/>
</dbReference>
<evidence type="ECO:0000313" key="5">
    <source>
        <dbReference type="Proteomes" id="UP000638313"/>
    </source>
</evidence>